<evidence type="ECO:0000313" key="1">
    <source>
        <dbReference type="EMBL" id="QSV46275.1"/>
    </source>
</evidence>
<evidence type="ECO:0000313" key="2">
    <source>
        <dbReference type="Proteomes" id="UP000663651"/>
    </source>
</evidence>
<proteinExistence type="predicted"/>
<organism evidence="1 2">
    <name type="scientific">Geobacter benzoatilyticus</name>
    <dbReference type="NCBI Taxonomy" id="2815309"/>
    <lineage>
        <taxon>Bacteria</taxon>
        <taxon>Pseudomonadati</taxon>
        <taxon>Thermodesulfobacteriota</taxon>
        <taxon>Desulfuromonadia</taxon>
        <taxon>Geobacterales</taxon>
        <taxon>Geobacteraceae</taxon>
        <taxon>Geobacter</taxon>
    </lineage>
</organism>
<dbReference type="Proteomes" id="UP000663651">
    <property type="component" value="Chromosome"/>
</dbReference>
<accession>A0ABX7Q5K5</accession>
<gene>
    <name evidence="1" type="ORF">JZM60_03070</name>
</gene>
<protein>
    <recommendedName>
        <fullName evidence="3">DUF4760 domain-containing protein</fullName>
    </recommendedName>
</protein>
<name>A0ABX7Q5K5_9BACT</name>
<keyword evidence="2" id="KW-1185">Reference proteome</keyword>
<evidence type="ECO:0008006" key="3">
    <source>
        <dbReference type="Google" id="ProtNLM"/>
    </source>
</evidence>
<sequence>MIEIFKALLTPTIAVLGIYIAIQQYRLAKEKHRIEIYDRRMKIYTTVMEFVRNAKRNFTINEDNYYEFDKGIAEAEFLFGKEVVALLEDMSNVAFDILMTRNKNDFQEAPTKLTTANLRHAEIIESFLEFEFRVKDLFSPYLRLPGVNGNRKLTHLTG</sequence>
<reference evidence="1 2" key="1">
    <citation type="submission" date="2021-03" db="EMBL/GenBank/DDBJ databases">
        <title>Geobacter metallireducens gen. nov. sp. nov., a microorganism capable of coupling the complete oxidation of organic compounds to the reduction of iron and other metals.</title>
        <authorList>
            <person name="Li Y."/>
        </authorList>
    </citation>
    <scope>NUCLEOTIDE SEQUENCE [LARGE SCALE GENOMIC DNA]</scope>
    <source>
        <strain evidence="1 2">Jerry-YX</strain>
    </source>
</reference>
<dbReference type="EMBL" id="CP071382">
    <property type="protein sequence ID" value="QSV46275.1"/>
    <property type="molecule type" value="Genomic_DNA"/>
</dbReference>
<dbReference type="RefSeq" id="WP_207164057.1">
    <property type="nucleotide sequence ID" value="NZ_CP071382.1"/>
</dbReference>